<feature type="non-terminal residue" evidence="1">
    <location>
        <position position="72"/>
    </location>
</feature>
<dbReference type="AlphaFoldDB" id="A0AAD1SIU7"/>
<protein>
    <submittedName>
        <fullName evidence="1">Uncharacterized protein</fullName>
    </submittedName>
</protein>
<reference evidence="1" key="1">
    <citation type="submission" date="2022-03" db="EMBL/GenBank/DDBJ databases">
        <authorList>
            <person name="Alioto T."/>
            <person name="Alioto T."/>
            <person name="Gomez Garrido J."/>
        </authorList>
    </citation>
    <scope>NUCLEOTIDE SEQUENCE</scope>
</reference>
<evidence type="ECO:0000313" key="2">
    <source>
        <dbReference type="Proteomes" id="UP001295444"/>
    </source>
</evidence>
<name>A0AAD1SIU7_PELCU</name>
<dbReference type="EMBL" id="OW240917">
    <property type="protein sequence ID" value="CAH2299625.1"/>
    <property type="molecule type" value="Genomic_DNA"/>
</dbReference>
<organism evidence="1 2">
    <name type="scientific">Pelobates cultripes</name>
    <name type="common">Western spadefoot toad</name>
    <dbReference type="NCBI Taxonomy" id="61616"/>
    <lineage>
        <taxon>Eukaryota</taxon>
        <taxon>Metazoa</taxon>
        <taxon>Chordata</taxon>
        <taxon>Craniata</taxon>
        <taxon>Vertebrata</taxon>
        <taxon>Euteleostomi</taxon>
        <taxon>Amphibia</taxon>
        <taxon>Batrachia</taxon>
        <taxon>Anura</taxon>
        <taxon>Pelobatoidea</taxon>
        <taxon>Pelobatidae</taxon>
        <taxon>Pelobates</taxon>
    </lineage>
</organism>
<feature type="non-terminal residue" evidence="1">
    <location>
        <position position="1"/>
    </location>
</feature>
<sequence>MVGHKNGSAGEDRCCSLGGGLLMGWSMASQCGCDDSLMEAWGSLNQNGDWTDCYVPVDGSAVPEEIVVAALA</sequence>
<accession>A0AAD1SIU7</accession>
<gene>
    <name evidence="1" type="ORF">PECUL_23A007062</name>
</gene>
<evidence type="ECO:0000313" key="1">
    <source>
        <dbReference type="EMBL" id="CAH2299625.1"/>
    </source>
</evidence>
<keyword evidence="2" id="KW-1185">Reference proteome</keyword>
<dbReference type="Proteomes" id="UP001295444">
    <property type="component" value="Chromosome 06"/>
</dbReference>
<proteinExistence type="predicted"/>